<accession>X1KCG8</accession>
<dbReference type="Gene3D" id="3.30.310.50">
    <property type="entry name" value="Alpha-D-phosphohexomutase, C-terminal domain"/>
    <property type="match status" value="1"/>
</dbReference>
<evidence type="ECO:0000259" key="6">
    <source>
        <dbReference type="Pfam" id="PF00408"/>
    </source>
</evidence>
<dbReference type="PANTHER" id="PTHR43771:SF1">
    <property type="entry name" value="PHOSPHOMANNOMUTASE"/>
    <property type="match status" value="1"/>
</dbReference>
<evidence type="ECO:0000256" key="1">
    <source>
        <dbReference type="ARBA" id="ARBA00001946"/>
    </source>
</evidence>
<dbReference type="Pfam" id="PF02880">
    <property type="entry name" value="PGM_PMM_III"/>
    <property type="match status" value="1"/>
</dbReference>
<dbReference type="GO" id="GO:0016868">
    <property type="term" value="F:intramolecular phosphotransferase activity"/>
    <property type="evidence" value="ECO:0007669"/>
    <property type="project" value="InterPro"/>
</dbReference>
<dbReference type="InterPro" id="IPR005843">
    <property type="entry name" value="A-D-PHexomutase_C"/>
</dbReference>
<comment type="cofactor">
    <cofactor evidence="1">
        <name>Mg(2+)</name>
        <dbReference type="ChEBI" id="CHEBI:18420"/>
    </cofactor>
</comment>
<feature type="non-terminal residue" evidence="8">
    <location>
        <position position="1"/>
    </location>
</feature>
<keyword evidence="2" id="KW-0597">Phosphoprotein</keyword>
<dbReference type="EMBL" id="BARU01036114">
    <property type="protein sequence ID" value="GAH87889.1"/>
    <property type="molecule type" value="Genomic_DNA"/>
</dbReference>
<keyword evidence="3" id="KW-0479">Metal-binding</keyword>
<organism evidence="8">
    <name type="scientific">marine sediment metagenome</name>
    <dbReference type="NCBI Taxonomy" id="412755"/>
    <lineage>
        <taxon>unclassified sequences</taxon>
        <taxon>metagenomes</taxon>
        <taxon>ecological metagenomes</taxon>
    </lineage>
</organism>
<dbReference type="GO" id="GO:0005975">
    <property type="term" value="P:carbohydrate metabolic process"/>
    <property type="evidence" value="ECO:0007669"/>
    <property type="project" value="InterPro"/>
</dbReference>
<keyword evidence="5" id="KW-0413">Isomerase</keyword>
<sequence>NCIIGGEGNGGVIDLRVSPIRDSLVGIALVLQLMAETGKSVSRLVSEIGGYYMSKDKFAADKSQAEQILKLAKERFTDSKFDTTDGCRFDFDDGWLHLRASNTEPVMRVIVEAKDQRTAQKYIDAVLNIRKELPS</sequence>
<feature type="domain" description="Alpha-D-phosphohexomutase C-terminal" evidence="6">
    <location>
        <begin position="62"/>
        <end position="128"/>
    </location>
</feature>
<evidence type="ECO:0000256" key="3">
    <source>
        <dbReference type="ARBA" id="ARBA00022723"/>
    </source>
</evidence>
<dbReference type="InterPro" id="IPR036900">
    <property type="entry name" value="A-D-PHexomutase_C_sf"/>
</dbReference>
<dbReference type="InterPro" id="IPR016055">
    <property type="entry name" value="A-D-PHexomutase_a/b/a-I/II/III"/>
</dbReference>
<evidence type="ECO:0000259" key="7">
    <source>
        <dbReference type="Pfam" id="PF02880"/>
    </source>
</evidence>
<dbReference type="SUPFAM" id="SSF55957">
    <property type="entry name" value="Phosphoglucomutase, C-terminal domain"/>
    <property type="match status" value="1"/>
</dbReference>
<evidence type="ECO:0000313" key="8">
    <source>
        <dbReference type="EMBL" id="GAH87889.1"/>
    </source>
</evidence>
<dbReference type="AlphaFoldDB" id="X1KCG8"/>
<evidence type="ECO:0000256" key="4">
    <source>
        <dbReference type="ARBA" id="ARBA00022842"/>
    </source>
</evidence>
<proteinExistence type="predicted"/>
<gene>
    <name evidence="8" type="ORF">S03H2_56463</name>
</gene>
<dbReference type="PANTHER" id="PTHR43771">
    <property type="entry name" value="PHOSPHOMANNOMUTASE"/>
    <property type="match status" value="1"/>
</dbReference>
<dbReference type="GO" id="GO:0046872">
    <property type="term" value="F:metal ion binding"/>
    <property type="evidence" value="ECO:0007669"/>
    <property type="project" value="UniProtKB-KW"/>
</dbReference>
<keyword evidence="4" id="KW-0460">Magnesium</keyword>
<dbReference type="Pfam" id="PF00408">
    <property type="entry name" value="PGM_PMM_IV"/>
    <property type="match status" value="1"/>
</dbReference>
<dbReference type="SUPFAM" id="SSF53738">
    <property type="entry name" value="Phosphoglucomutase, first 3 domains"/>
    <property type="match status" value="1"/>
</dbReference>
<name>X1KCG8_9ZZZZ</name>
<protein>
    <recommendedName>
        <fullName evidence="9">Alpha-D-phosphohexomutase C-terminal domain-containing protein</fullName>
    </recommendedName>
</protein>
<reference evidence="8" key="1">
    <citation type="journal article" date="2014" name="Front. Microbiol.">
        <title>High frequency of phylogenetically diverse reductive dehalogenase-homologous genes in deep subseafloor sedimentary metagenomes.</title>
        <authorList>
            <person name="Kawai M."/>
            <person name="Futagami T."/>
            <person name="Toyoda A."/>
            <person name="Takaki Y."/>
            <person name="Nishi S."/>
            <person name="Hori S."/>
            <person name="Arai W."/>
            <person name="Tsubouchi T."/>
            <person name="Morono Y."/>
            <person name="Uchiyama I."/>
            <person name="Ito T."/>
            <person name="Fujiyama A."/>
            <person name="Inagaki F."/>
            <person name="Takami H."/>
        </authorList>
    </citation>
    <scope>NUCLEOTIDE SEQUENCE</scope>
    <source>
        <strain evidence="8">Expedition CK06-06</strain>
    </source>
</reference>
<comment type="caution">
    <text evidence="8">The sequence shown here is derived from an EMBL/GenBank/DDBJ whole genome shotgun (WGS) entry which is preliminary data.</text>
</comment>
<evidence type="ECO:0000256" key="5">
    <source>
        <dbReference type="ARBA" id="ARBA00023235"/>
    </source>
</evidence>
<dbReference type="Gene3D" id="3.40.120.10">
    <property type="entry name" value="Alpha-D-Glucose-1,6-Bisphosphate, subunit A, domain 3"/>
    <property type="match status" value="2"/>
</dbReference>
<evidence type="ECO:0000256" key="2">
    <source>
        <dbReference type="ARBA" id="ARBA00022553"/>
    </source>
</evidence>
<dbReference type="InterPro" id="IPR005846">
    <property type="entry name" value="A-D-PHexomutase_a/b/a-III"/>
</dbReference>
<feature type="domain" description="Alpha-D-phosphohexomutase alpha/beta/alpha" evidence="7">
    <location>
        <begin position="2"/>
        <end position="47"/>
    </location>
</feature>
<evidence type="ECO:0008006" key="9">
    <source>
        <dbReference type="Google" id="ProtNLM"/>
    </source>
</evidence>